<protein>
    <submittedName>
        <fullName evidence="2">Hydantoinase B/oxoprolinase family protein</fullName>
    </submittedName>
</protein>
<dbReference type="InterPro" id="IPR045079">
    <property type="entry name" value="Oxoprolinase-like"/>
</dbReference>
<dbReference type="PANTHER" id="PTHR11365">
    <property type="entry name" value="5-OXOPROLINASE RELATED"/>
    <property type="match status" value="1"/>
</dbReference>
<reference evidence="2 3" key="1">
    <citation type="submission" date="2020-04" db="EMBL/GenBank/DDBJ databases">
        <title>Enterovirga sp. isolate from soil.</title>
        <authorList>
            <person name="Chea S."/>
            <person name="Kim D.-U."/>
        </authorList>
    </citation>
    <scope>NUCLEOTIDE SEQUENCE [LARGE SCALE GENOMIC DNA]</scope>
    <source>
        <strain evidence="2 3">DB1703</strain>
    </source>
</reference>
<dbReference type="Proteomes" id="UP000564885">
    <property type="component" value="Unassembled WGS sequence"/>
</dbReference>
<accession>A0A849ID47</accession>
<dbReference type="InterPro" id="IPR003692">
    <property type="entry name" value="Hydantoinase_B"/>
</dbReference>
<gene>
    <name evidence="2" type="ORF">HJG44_17415</name>
</gene>
<dbReference type="GO" id="GO:0017168">
    <property type="term" value="F:5-oxoprolinase (ATP-hydrolyzing) activity"/>
    <property type="evidence" value="ECO:0007669"/>
    <property type="project" value="TreeGrafter"/>
</dbReference>
<evidence type="ECO:0000313" key="3">
    <source>
        <dbReference type="Proteomes" id="UP000564885"/>
    </source>
</evidence>
<dbReference type="EMBL" id="JABEPP010000005">
    <property type="protein sequence ID" value="NNM74155.1"/>
    <property type="molecule type" value="Genomic_DNA"/>
</dbReference>
<comment type="caution">
    <text evidence="2">The sequence shown here is derived from an EMBL/GenBank/DDBJ whole genome shotgun (WGS) entry which is preliminary data.</text>
</comment>
<keyword evidence="3" id="KW-1185">Reference proteome</keyword>
<evidence type="ECO:0000313" key="2">
    <source>
        <dbReference type="EMBL" id="NNM74155.1"/>
    </source>
</evidence>
<dbReference type="RefSeq" id="WP_171219622.1">
    <property type="nucleotide sequence ID" value="NZ_JABEPP010000005.1"/>
</dbReference>
<organism evidence="2 3">
    <name type="scientific">Enterovirga aerilata</name>
    <dbReference type="NCBI Taxonomy" id="2730920"/>
    <lineage>
        <taxon>Bacteria</taxon>
        <taxon>Pseudomonadati</taxon>
        <taxon>Pseudomonadota</taxon>
        <taxon>Alphaproteobacteria</taxon>
        <taxon>Hyphomicrobiales</taxon>
        <taxon>Methylobacteriaceae</taxon>
        <taxon>Enterovirga</taxon>
    </lineage>
</organism>
<sequence>MMSCSAANHAGLPDRVDAVTASVISSTLIAIAEEMGTALRNSAYSAAVREGDDFSTALFDRYGRLVAQGNFTPGHLGSMPFVLQHVLRYYPESSLRPGDGIFLNDAALGSGHFPDCYLVSPIHLQDRVVGYVASIAHHVDVGGAAPGSQLVQGVSEAYQEGIRILPVRAVRNDEFDEEFLRIFLGNVRLPDIVRGDLTAQKSANHIGAARFLELFAKHGAATMDRAIEHLLDVAEAATREEIRRIPSGSYRFSDYFDDAGPGTEPICVSVEVTVQDGNITFDFSDSSDQVGAAINSYLNYTRAYCFFAVKVFTDPRLPQNDGAIRPITVTSREGSFFNPTFPAPSGGRATIQVRIFEAISGALAEAVPNKAIAAFSHWSNPNIGGVDEKTGRPFIFYDLIMGGYGAMQSRDGAEALAAVMNCANIPIEMHERANPIRIRHFGFLPDSGGAGQFRGGCGIRKDVEVLTASARASLLSDRHVHAPYGLAGGKPGKLGETVLLRDGQARNLSSKETVMLRRGDILSFRLSGGGGFGDPALRETAAIERDLEEGYTTLDASRACYPQFKPESNPS</sequence>
<evidence type="ECO:0000259" key="1">
    <source>
        <dbReference type="Pfam" id="PF02538"/>
    </source>
</evidence>
<feature type="domain" description="Hydantoinase B/oxoprolinase" evidence="1">
    <location>
        <begin position="17"/>
        <end position="535"/>
    </location>
</feature>
<name>A0A849ID47_9HYPH</name>
<proteinExistence type="predicted"/>
<dbReference type="PANTHER" id="PTHR11365:SF23">
    <property type="entry name" value="HYPOTHETICAL 5-OXOPROLINASE (EUROFUNG)-RELATED"/>
    <property type="match status" value="1"/>
</dbReference>
<dbReference type="AlphaFoldDB" id="A0A849ID47"/>
<dbReference type="GO" id="GO:0005829">
    <property type="term" value="C:cytosol"/>
    <property type="evidence" value="ECO:0007669"/>
    <property type="project" value="TreeGrafter"/>
</dbReference>
<dbReference type="GO" id="GO:0006749">
    <property type="term" value="P:glutathione metabolic process"/>
    <property type="evidence" value="ECO:0007669"/>
    <property type="project" value="TreeGrafter"/>
</dbReference>
<dbReference type="Pfam" id="PF02538">
    <property type="entry name" value="Hydantoinase_B"/>
    <property type="match status" value="1"/>
</dbReference>